<dbReference type="Proteomes" id="UP000183975">
    <property type="component" value="Unassembled WGS sequence"/>
</dbReference>
<dbReference type="InterPro" id="IPR020288">
    <property type="entry name" value="Sheath_initiator"/>
</dbReference>
<evidence type="ECO:0008006" key="3">
    <source>
        <dbReference type="Google" id="ProtNLM"/>
    </source>
</evidence>
<name>A0A1M6QLF1_9FIRM</name>
<dbReference type="Gene3D" id="3.10.450.40">
    <property type="match status" value="1"/>
</dbReference>
<reference evidence="1 2" key="1">
    <citation type="submission" date="2016-11" db="EMBL/GenBank/DDBJ databases">
        <authorList>
            <person name="Jaros S."/>
            <person name="Januszkiewicz K."/>
            <person name="Wedrychowicz H."/>
        </authorList>
    </citation>
    <scope>NUCLEOTIDE SEQUENCE [LARGE SCALE GENOMIC DNA]</scope>
    <source>
        <strain evidence="1 2">DSM 14214</strain>
    </source>
</reference>
<dbReference type="AlphaFoldDB" id="A0A1M6QLF1"/>
<dbReference type="OrthoDB" id="89089at2"/>
<gene>
    <name evidence="1" type="ORF">SAMN02745138_01350</name>
</gene>
<evidence type="ECO:0000313" key="1">
    <source>
        <dbReference type="EMBL" id="SHK20995.1"/>
    </source>
</evidence>
<proteinExistence type="predicted"/>
<dbReference type="EMBL" id="FRAH01000019">
    <property type="protein sequence ID" value="SHK20995.1"/>
    <property type="molecule type" value="Genomic_DNA"/>
</dbReference>
<organism evidence="1 2">
    <name type="scientific">Anaerotignum lactatifermentans DSM 14214</name>
    <dbReference type="NCBI Taxonomy" id="1121323"/>
    <lineage>
        <taxon>Bacteria</taxon>
        <taxon>Bacillati</taxon>
        <taxon>Bacillota</taxon>
        <taxon>Clostridia</taxon>
        <taxon>Lachnospirales</taxon>
        <taxon>Anaerotignaceae</taxon>
        <taxon>Anaerotignum</taxon>
    </lineage>
</organism>
<dbReference type="SUPFAM" id="SSF160719">
    <property type="entry name" value="gpW/gp25-like"/>
    <property type="match status" value="1"/>
</dbReference>
<sequence length="132" mass="15142">MIPTGTEILILDTSEHMPSMTYHMAEEKKEIRGALDGMDAVKQAVYKILQTERYKYVIYDWNYGVELEDLFGKAVSFVIPELQRRITEALLADDRIEAVTDFSFETEKGSVTAAFRVQTIWGDLEAERTVEI</sequence>
<evidence type="ECO:0000313" key="2">
    <source>
        <dbReference type="Proteomes" id="UP000183975"/>
    </source>
</evidence>
<dbReference type="Pfam" id="PF10934">
    <property type="entry name" value="Sheath_initiator"/>
    <property type="match status" value="1"/>
</dbReference>
<accession>A0A1M6QLF1</accession>
<keyword evidence="2" id="KW-1185">Reference proteome</keyword>
<protein>
    <recommendedName>
        <fullName evidence="3">DUF2634 domain-containing protein</fullName>
    </recommendedName>
</protein>
<dbReference type="RefSeq" id="WP_072850350.1">
    <property type="nucleotide sequence ID" value="NZ_FRAH01000019.1"/>
</dbReference>